<dbReference type="SUPFAM" id="SSF51735">
    <property type="entry name" value="NAD(P)-binding Rossmann-fold domains"/>
    <property type="match status" value="1"/>
</dbReference>
<proteinExistence type="predicted"/>
<dbReference type="PRINTS" id="PR00080">
    <property type="entry name" value="SDRFAMILY"/>
</dbReference>
<dbReference type="AlphaFoldDB" id="A0A2A4JJ36"/>
<dbReference type="PANTHER" id="PTHR43975">
    <property type="entry name" value="ZGC:101858"/>
    <property type="match status" value="1"/>
</dbReference>
<protein>
    <recommendedName>
        <fullName evidence="2">Short-chain dehydrogenase</fullName>
    </recommendedName>
</protein>
<gene>
    <name evidence="1" type="ORF">B5V51_1283</name>
</gene>
<dbReference type="Pfam" id="PF13561">
    <property type="entry name" value="adh_short_C2"/>
    <property type="match status" value="1"/>
</dbReference>
<dbReference type="FunFam" id="3.40.50.720:FF:000084">
    <property type="entry name" value="Short-chain dehydrogenase reductase"/>
    <property type="match status" value="1"/>
</dbReference>
<sequence>MDFTNKVVIVTGASSGIGAASAILFAKHGARLTLIGRDEQRLQNVAEKCQAASGLPPLCLRLDLTANGSCAEVITKTVATFERIDVLVNCAAKMLIGSLFDDSIDTFDEMLDINLRVPYKLTHLALPYLIKTKGNIVNLHATKYAKVVHGFLPFTITKSGLERFTRSAAVELSSEGVRMNAVQPGLTKTNILANLAMEKDEMEFAYGMLASKMKVLDPEEVAKMVLFVASDVCPNLNGAEIGLTGASSFL</sequence>
<dbReference type="InterPro" id="IPR002347">
    <property type="entry name" value="SDR_fam"/>
</dbReference>
<evidence type="ECO:0000313" key="1">
    <source>
        <dbReference type="EMBL" id="PCG71981.1"/>
    </source>
</evidence>
<evidence type="ECO:0008006" key="2">
    <source>
        <dbReference type="Google" id="ProtNLM"/>
    </source>
</evidence>
<comment type="caution">
    <text evidence="1">The sequence shown here is derived from an EMBL/GenBank/DDBJ whole genome shotgun (WGS) entry which is preliminary data.</text>
</comment>
<dbReference type="Gene3D" id="3.40.50.720">
    <property type="entry name" value="NAD(P)-binding Rossmann-like Domain"/>
    <property type="match status" value="1"/>
</dbReference>
<dbReference type="PRINTS" id="PR00081">
    <property type="entry name" value="GDHRDH"/>
</dbReference>
<name>A0A2A4JJ36_HELVI</name>
<dbReference type="STRING" id="7102.A0A2A4JJ36"/>
<dbReference type="InterPro" id="IPR036291">
    <property type="entry name" value="NAD(P)-bd_dom_sf"/>
</dbReference>
<dbReference type="EMBL" id="NWSH01001249">
    <property type="protein sequence ID" value="PCG71981.1"/>
    <property type="molecule type" value="Genomic_DNA"/>
</dbReference>
<dbReference type="PANTHER" id="PTHR43975:SF2">
    <property type="entry name" value="EG:BACR7A4.14 PROTEIN-RELATED"/>
    <property type="match status" value="1"/>
</dbReference>
<reference evidence="1" key="1">
    <citation type="submission" date="2017-09" db="EMBL/GenBank/DDBJ databases">
        <title>Contemporary evolution of a Lepidopteran species, Heliothis virescens, in response to modern agricultural practices.</title>
        <authorList>
            <person name="Fritz M.L."/>
            <person name="Deyonke A.M."/>
            <person name="Papanicolaou A."/>
            <person name="Micinski S."/>
            <person name="Westbrook J."/>
            <person name="Gould F."/>
        </authorList>
    </citation>
    <scope>NUCLEOTIDE SEQUENCE [LARGE SCALE GENOMIC DNA]</scope>
    <source>
        <strain evidence="1">HvINT-</strain>
        <tissue evidence="1">Whole body</tissue>
    </source>
</reference>
<organism evidence="1">
    <name type="scientific">Heliothis virescens</name>
    <name type="common">Tobacco budworm moth</name>
    <dbReference type="NCBI Taxonomy" id="7102"/>
    <lineage>
        <taxon>Eukaryota</taxon>
        <taxon>Metazoa</taxon>
        <taxon>Ecdysozoa</taxon>
        <taxon>Arthropoda</taxon>
        <taxon>Hexapoda</taxon>
        <taxon>Insecta</taxon>
        <taxon>Pterygota</taxon>
        <taxon>Neoptera</taxon>
        <taxon>Endopterygota</taxon>
        <taxon>Lepidoptera</taxon>
        <taxon>Glossata</taxon>
        <taxon>Ditrysia</taxon>
        <taxon>Noctuoidea</taxon>
        <taxon>Noctuidae</taxon>
        <taxon>Heliothinae</taxon>
        <taxon>Heliothis</taxon>
    </lineage>
</organism>
<accession>A0A2A4JJ36</accession>